<dbReference type="Gene3D" id="3.30.390.10">
    <property type="entry name" value="Enolase-like, N-terminal domain"/>
    <property type="match status" value="1"/>
</dbReference>
<comment type="caution">
    <text evidence="10">The sequence shown here is derived from an EMBL/GenBank/DDBJ whole genome shotgun (WGS) entry which is preliminary data.</text>
</comment>
<evidence type="ECO:0000256" key="8">
    <source>
        <dbReference type="RuleBase" id="RU366006"/>
    </source>
</evidence>
<evidence type="ECO:0000256" key="2">
    <source>
        <dbReference type="ARBA" id="ARBA00022723"/>
    </source>
</evidence>
<reference evidence="10" key="1">
    <citation type="submission" date="2021-02" db="EMBL/GenBank/DDBJ databases">
        <title>Abyssanaerobacter marinus gen.nov., sp., nov, anaerobic bacterium isolated from the Onnuri vent field of Indian Ocean and suggestion of Mogibacteriaceae fam. nov., and proposal of reclassification of ambiguous this family's genus member.</title>
        <authorList>
            <person name="Kim Y.J."/>
            <person name="Yang J.-A."/>
        </authorList>
    </citation>
    <scope>NUCLEOTIDE SEQUENCE</scope>
    <source>
        <strain evidence="10">DSM 2634</strain>
    </source>
</reference>
<feature type="binding site" evidence="6">
    <location>
        <position position="135"/>
    </location>
    <ligand>
        <name>substrate</name>
    </ligand>
</feature>
<dbReference type="InterPro" id="IPR013341">
    <property type="entry name" value="Mandelate_racemase_N_dom"/>
</dbReference>
<dbReference type="SFLD" id="SFLDG00180">
    <property type="entry name" value="muconate_cycloisomerase"/>
    <property type="match status" value="2"/>
</dbReference>
<evidence type="ECO:0000256" key="5">
    <source>
        <dbReference type="PIRSR" id="PIRSR634603-1"/>
    </source>
</evidence>
<dbReference type="GO" id="GO:0016855">
    <property type="term" value="F:racemase and epimerase activity, acting on amino acids and derivatives"/>
    <property type="evidence" value="ECO:0007669"/>
    <property type="project" value="UniProtKB-UniRule"/>
</dbReference>
<dbReference type="InterPro" id="IPR034603">
    <property type="entry name" value="Dipeptide_epimerase"/>
</dbReference>
<evidence type="ECO:0000313" key="11">
    <source>
        <dbReference type="Proteomes" id="UP000664545"/>
    </source>
</evidence>
<feature type="binding site" evidence="6">
    <location>
        <position position="160"/>
    </location>
    <ligand>
        <name>substrate</name>
    </ligand>
</feature>
<gene>
    <name evidence="10" type="ORF">JYB65_13795</name>
</gene>
<dbReference type="SFLD" id="SFLDF00010">
    <property type="entry name" value="dipeptide_epimerase"/>
    <property type="match status" value="1"/>
</dbReference>
<dbReference type="Proteomes" id="UP000664545">
    <property type="component" value="Unassembled WGS sequence"/>
</dbReference>
<dbReference type="SUPFAM" id="SSF51604">
    <property type="entry name" value="Enolase C-terminal domain-like"/>
    <property type="match status" value="1"/>
</dbReference>
<dbReference type="PANTHER" id="PTHR48073:SF2">
    <property type="entry name" value="O-SUCCINYLBENZOATE SYNTHASE"/>
    <property type="match status" value="1"/>
</dbReference>
<feature type="binding site" evidence="6">
    <location>
        <position position="295"/>
    </location>
    <ligand>
        <name>substrate</name>
    </ligand>
</feature>
<feature type="binding site" evidence="7">
    <location>
        <position position="190"/>
    </location>
    <ligand>
        <name>Mg(2+)</name>
        <dbReference type="ChEBI" id="CHEBI:18420"/>
    </ligand>
</feature>
<protein>
    <recommendedName>
        <fullName evidence="8">Dipeptide epimerase</fullName>
        <ecNumber evidence="8">5.1.1.-</ecNumber>
    </recommendedName>
</protein>
<feature type="binding site" evidence="7">
    <location>
        <position position="218"/>
    </location>
    <ligand>
        <name>Mg(2+)</name>
        <dbReference type="ChEBI" id="CHEBI:18420"/>
    </ligand>
</feature>
<dbReference type="SUPFAM" id="SSF54826">
    <property type="entry name" value="Enolase N-terminal domain-like"/>
    <property type="match status" value="1"/>
</dbReference>
<evidence type="ECO:0000256" key="7">
    <source>
        <dbReference type="PIRSR" id="PIRSR634603-3"/>
    </source>
</evidence>
<keyword evidence="4 8" id="KW-0413">Isomerase</keyword>
<accession>A0A939DB08</accession>
<sequence length="364" mass="40467">MKIGDIQLKHLSIPLKKPFKTALRTVETAENTIVMITTEEGDIGFGEAPPTMVITGESNESIIAVIEHTMKEKLIGKEIDHSEEIFDAIQASSIKNYSAKAAVDMAVYDLLGKQYQTPLYKYLGGYRNQVETDLTISLNEPEEMQEDAVHAVERGFQFLKLKVGTDERKDIERVKKIREAVGNKVSIRLDANQGWTPKEAIRIIRRIEEMDLRVEFIEQPVHACDLEGLKMVTEHVMIPIMADESLFSPADALKILQHRAADLLNIKLMKCGGIYNALKIIAIAETYGVECMLGSMIESKVSLTAAAHLAAAKKNVTRVDLDAAILLAEDPVVGGFEQQLPLFMLTEAPGLGIQEIRGLKEIRK</sequence>
<dbReference type="InterPro" id="IPR029017">
    <property type="entry name" value="Enolase-like_N"/>
</dbReference>
<dbReference type="EMBL" id="JAFJZZ010000009">
    <property type="protein sequence ID" value="MBN7774435.1"/>
    <property type="molecule type" value="Genomic_DNA"/>
</dbReference>
<dbReference type="FunFam" id="3.30.390.10:FF:000009">
    <property type="entry name" value="Hydrophobic dipeptide epimerase"/>
    <property type="match status" value="1"/>
</dbReference>
<evidence type="ECO:0000313" key="10">
    <source>
        <dbReference type="EMBL" id="MBN7774435.1"/>
    </source>
</evidence>
<dbReference type="Gene3D" id="3.20.20.120">
    <property type="entry name" value="Enolase-like C-terminal domain"/>
    <property type="match status" value="1"/>
</dbReference>
<organism evidence="10 11">
    <name type="scientific">Clostridium aminobutyricum</name>
    <dbReference type="NCBI Taxonomy" id="33953"/>
    <lineage>
        <taxon>Bacteria</taxon>
        <taxon>Bacillati</taxon>
        <taxon>Bacillota</taxon>
        <taxon>Clostridia</taxon>
        <taxon>Eubacteriales</taxon>
        <taxon>Clostridiaceae</taxon>
        <taxon>Clostridium</taxon>
    </lineage>
</organism>
<feature type="binding site" evidence="6">
    <location>
        <position position="297"/>
    </location>
    <ligand>
        <name>substrate</name>
    </ligand>
</feature>
<keyword evidence="11" id="KW-1185">Reference proteome</keyword>
<dbReference type="GO" id="GO:0006518">
    <property type="term" value="P:peptide metabolic process"/>
    <property type="evidence" value="ECO:0007669"/>
    <property type="project" value="UniProtKB-ARBA"/>
</dbReference>
<comment type="similarity">
    <text evidence="1 8">Belongs to the mandelate racemase/muconate lactonizing enzyme family.</text>
</comment>
<feature type="domain" description="Mandelate racemase/muconate lactonizing enzyme C-terminal" evidence="9">
    <location>
        <begin position="141"/>
        <end position="239"/>
    </location>
</feature>
<evidence type="ECO:0000256" key="4">
    <source>
        <dbReference type="ARBA" id="ARBA00023235"/>
    </source>
</evidence>
<feature type="active site" description="Proton acceptor; specific for (R)-substrate epimerization" evidence="5">
    <location>
        <position position="162"/>
    </location>
</feature>
<dbReference type="InterPro" id="IPR029065">
    <property type="entry name" value="Enolase_C-like"/>
</dbReference>
<feature type="active site" description="Proton acceptor; specific for (S)-substrate epimerization" evidence="5">
    <location>
        <position position="267"/>
    </location>
</feature>
<feature type="binding site" evidence="6">
    <location>
        <position position="24"/>
    </location>
    <ligand>
        <name>substrate</name>
    </ligand>
</feature>
<dbReference type="SFLD" id="SFLDF00009">
    <property type="entry name" value="o-succinylbenzoate_synthase"/>
    <property type="match status" value="1"/>
</dbReference>
<evidence type="ECO:0000259" key="9">
    <source>
        <dbReference type="SMART" id="SM00922"/>
    </source>
</evidence>
<dbReference type="InterPro" id="IPR013342">
    <property type="entry name" value="Mandelate_racemase_C"/>
</dbReference>
<dbReference type="PANTHER" id="PTHR48073">
    <property type="entry name" value="O-SUCCINYLBENZOATE SYNTHASE-RELATED"/>
    <property type="match status" value="1"/>
</dbReference>
<dbReference type="RefSeq" id="WP_206583275.1">
    <property type="nucleotide sequence ID" value="NZ_JAFJZZ010000009.1"/>
</dbReference>
<dbReference type="EC" id="5.1.1.-" evidence="8"/>
<dbReference type="Pfam" id="PF13378">
    <property type="entry name" value="MR_MLE_C"/>
    <property type="match status" value="1"/>
</dbReference>
<feature type="binding site" evidence="6">
    <location>
        <position position="322"/>
    </location>
    <ligand>
        <name>substrate</name>
    </ligand>
</feature>
<name>A0A939DB08_CLOAM</name>
<keyword evidence="2 7" id="KW-0479">Metal-binding</keyword>
<dbReference type="CDD" id="cd03319">
    <property type="entry name" value="L-Ala-DL-Glu_epimerase"/>
    <property type="match status" value="1"/>
</dbReference>
<evidence type="ECO:0000256" key="3">
    <source>
        <dbReference type="ARBA" id="ARBA00022842"/>
    </source>
</evidence>
<proteinExistence type="inferred from homology"/>
<feature type="binding site" evidence="6">
    <location>
        <position position="320"/>
    </location>
    <ligand>
        <name>substrate</name>
    </ligand>
</feature>
<evidence type="ECO:0000256" key="1">
    <source>
        <dbReference type="ARBA" id="ARBA00008031"/>
    </source>
</evidence>
<dbReference type="InterPro" id="IPR036849">
    <property type="entry name" value="Enolase-like_C_sf"/>
</dbReference>
<dbReference type="GO" id="GO:0000287">
    <property type="term" value="F:magnesium ion binding"/>
    <property type="evidence" value="ECO:0007669"/>
    <property type="project" value="UniProtKB-ARBA"/>
</dbReference>
<dbReference type="SFLD" id="SFLDS00001">
    <property type="entry name" value="Enolase"/>
    <property type="match status" value="2"/>
</dbReference>
<comment type="cofactor">
    <cofactor evidence="7 8">
        <name>Mg(2+)</name>
        <dbReference type="ChEBI" id="CHEBI:18420"/>
    </cofactor>
    <text evidence="7 8">Binds 1 Mg(2+) ion per subunit.</text>
</comment>
<dbReference type="Pfam" id="PF02746">
    <property type="entry name" value="MR_MLE_N"/>
    <property type="match status" value="1"/>
</dbReference>
<feature type="binding site" evidence="7">
    <location>
        <position position="243"/>
    </location>
    <ligand>
        <name>Mg(2+)</name>
        <dbReference type="ChEBI" id="CHEBI:18420"/>
    </ligand>
</feature>
<evidence type="ECO:0000256" key="6">
    <source>
        <dbReference type="PIRSR" id="PIRSR634603-2"/>
    </source>
</evidence>
<dbReference type="SMART" id="SM00922">
    <property type="entry name" value="MR_MLE"/>
    <property type="match status" value="1"/>
</dbReference>
<dbReference type="AlphaFoldDB" id="A0A939DB08"/>
<keyword evidence="3 7" id="KW-0460">Magnesium</keyword>